<accession>A0A1Y5PW46</accession>
<sequence length="48" mass="4894">MELPPVDIAALPLLDTAVGLFGSLMGESATSGPSIFEIAVTIALIVHD</sequence>
<proteinExistence type="predicted"/>
<dbReference type="KEGG" id="sphu:SPPYR_3108"/>
<dbReference type="AlphaFoldDB" id="A0A1Y5PW46"/>
<reference evidence="1" key="1">
    <citation type="submission" date="2016-03" db="EMBL/GenBank/DDBJ databases">
        <authorList>
            <person name="Ploux O."/>
        </authorList>
    </citation>
    <scope>NUCLEOTIDE SEQUENCE</scope>
    <source>
        <strain evidence="1">UC10</strain>
    </source>
</reference>
<organism evidence="1">
    <name type="scientific">uncultured Sphingopyxis sp</name>
    <dbReference type="NCBI Taxonomy" id="310581"/>
    <lineage>
        <taxon>Bacteria</taxon>
        <taxon>Pseudomonadati</taxon>
        <taxon>Pseudomonadota</taxon>
        <taxon>Alphaproteobacteria</taxon>
        <taxon>Sphingomonadales</taxon>
        <taxon>Sphingomonadaceae</taxon>
        <taxon>Sphingopyxis</taxon>
        <taxon>environmental samples</taxon>
    </lineage>
</organism>
<name>A0A1Y5PW46_9SPHN</name>
<gene>
    <name evidence="1" type="ORF">SPPYR_3108</name>
</gene>
<evidence type="ECO:0000313" key="1">
    <source>
        <dbReference type="EMBL" id="SBV34228.1"/>
    </source>
</evidence>
<dbReference type="RefSeq" id="WP_167922524.1">
    <property type="nucleotide sequence ID" value="NZ_LT598653.1"/>
</dbReference>
<dbReference type="EMBL" id="LT598653">
    <property type="protein sequence ID" value="SBV34228.1"/>
    <property type="molecule type" value="Genomic_DNA"/>
</dbReference>
<protein>
    <submittedName>
        <fullName evidence="1">Uncharacterized protein</fullName>
    </submittedName>
</protein>